<reference evidence="3 4" key="1">
    <citation type="submission" date="2019-10" db="EMBL/GenBank/DDBJ databases">
        <title>Whole genome shotgun sequence of Acrocarpospora macrocephala NBRC 16266.</title>
        <authorList>
            <person name="Ichikawa N."/>
            <person name="Kimura A."/>
            <person name="Kitahashi Y."/>
            <person name="Komaki H."/>
            <person name="Oguchi A."/>
        </authorList>
    </citation>
    <scope>NUCLEOTIDE SEQUENCE [LARGE SCALE GENOMIC DNA]</scope>
    <source>
        <strain evidence="3 4">NBRC 16266</strain>
    </source>
</reference>
<comment type="caution">
    <text evidence="3">The sequence shown here is derived from an EMBL/GenBank/DDBJ whole genome shotgun (WGS) entry which is preliminary data.</text>
</comment>
<dbReference type="NCBIfam" id="TIGR03816">
    <property type="entry name" value="tadE_like_DECH"/>
    <property type="match status" value="1"/>
</dbReference>
<dbReference type="EMBL" id="BLAE01000009">
    <property type="protein sequence ID" value="GES08259.1"/>
    <property type="molecule type" value="Genomic_DNA"/>
</dbReference>
<protein>
    <submittedName>
        <fullName evidence="3">Uncharacterized protein</fullName>
    </submittedName>
</protein>
<evidence type="ECO:0000256" key="1">
    <source>
        <dbReference type="SAM" id="MobiDB-lite"/>
    </source>
</evidence>
<dbReference type="Proteomes" id="UP000331127">
    <property type="component" value="Unassembled WGS sequence"/>
</dbReference>
<keyword evidence="2" id="KW-0812">Transmembrane</keyword>
<sequence length="143" mass="14538">MLAAEWRGEEGGERKRGRRGGKVRAVLRERGAGTVWVVAATALVWVVAVVGVQVGVGRVAWHQAQLAADLGALAAAKLAFADPEGACGRARRVVEVNGATLTSCAVSDGAVDVSVALKVSLPALGTRTITMDAKAGPADISGP</sequence>
<evidence type="ECO:0000256" key="2">
    <source>
        <dbReference type="SAM" id="Phobius"/>
    </source>
</evidence>
<evidence type="ECO:0000313" key="4">
    <source>
        <dbReference type="Proteomes" id="UP000331127"/>
    </source>
</evidence>
<dbReference type="InterPro" id="IPR021202">
    <property type="entry name" value="Rv3654c-like"/>
</dbReference>
<keyword evidence="2" id="KW-1133">Transmembrane helix</keyword>
<gene>
    <name evidence="3" type="ORF">Amac_018550</name>
</gene>
<name>A0A5M3WJA9_9ACTN</name>
<keyword evidence="2" id="KW-0472">Membrane</keyword>
<feature type="compositionally biased region" description="Basic and acidic residues" evidence="1">
    <location>
        <begin position="1"/>
        <end position="14"/>
    </location>
</feature>
<proteinExistence type="predicted"/>
<accession>A0A5M3WJA9</accession>
<dbReference type="AlphaFoldDB" id="A0A5M3WJA9"/>
<keyword evidence="4" id="KW-1185">Reference proteome</keyword>
<feature type="region of interest" description="Disordered" evidence="1">
    <location>
        <begin position="1"/>
        <end position="20"/>
    </location>
</feature>
<feature type="transmembrane region" description="Helical" evidence="2">
    <location>
        <begin position="35"/>
        <end position="56"/>
    </location>
</feature>
<organism evidence="3 4">
    <name type="scientific">Acrocarpospora macrocephala</name>
    <dbReference type="NCBI Taxonomy" id="150177"/>
    <lineage>
        <taxon>Bacteria</taxon>
        <taxon>Bacillati</taxon>
        <taxon>Actinomycetota</taxon>
        <taxon>Actinomycetes</taxon>
        <taxon>Streptosporangiales</taxon>
        <taxon>Streptosporangiaceae</taxon>
        <taxon>Acrocarpospora</taxon>
    </lineage>
</organism>
<evidence type="ECO:0000313" key="3">
    <source>
        <dbReference type="EMBL" id="GES08259.1"/>
    </source>
</evidence>
<dbReference type="RefSeq" id="WP_155353876.1">
    <property type="nucleotide sequence ID" value="NZ_BAAAHL010000012.1"/>
</dbReference>